<dbReference type="PANTHER" id="PTHR30615">
    <property type="entry name" value="UNCHARACTERIZED PROTEIN YJBQ-RELATED"/>
    <property type="match status" value="1"/>
</dbReference>
<proteinExistence type="inferred from homology"/>
<dbReference type="SUPFAM" id="SSF111038">
    <property type="entry name" value="YjbQ-like"/>
    <property type="match status" value="1"/>
</dbReference>
<dbReference type="PIRSF" id="PIRSF004681">
    <property type="entry name" value="UCP004681"/>
    <property type="match status" value="1"/>
</dbReference>
<dbReference type="Gene3D" id="2.60.120.460">
    <property type="entry name" value="YjbQ-like"/>
    <property type="match status" value="1"/>
</dbReference>
<dbReference type="PANTHER" id="PTHR30615:SF8">
    <property type="entry name" value="UPF0047 PROTEIN C4A8.02C"/>
    <property type="match status" value="1"/>
</dbReference>
<reference evidence="2 3" key="1">
    <citation type="submission" date="2015-09" db="EMBL/GenBank/DDBJ databases">
        <title>A metagenomics-based metabolic model of nitrate-dependent anaerobic oxidation of methane by Methanoperedens-like archaea.</title>
        <authorList>
            <person name="Arshad A."/>
            <person name="Speth D.R."/>
            <person name="De Graaf R.M."/>
            <person name="Op Den Camp H.J."/>
            <person name="Jetten M.S."/>
            <person name="Welte C.U."/>
        </authorList>
    </citation>
    <scope>NUCLEOTIDE SEQUENCE [LARGE SCALE GENOMIC DNA]</scope>
</reference>
<name>A0A0P8A4N8_9EURY</name>
<gene>
    <name evidence="2" type="ORF">MPEBLZ_03998</name>
</gene>
<organism evidence="2 3">
    <name type="scientific">Candidatus Methanoperedens nitratireducens</name>
    <dbReference type="NCBI Taxonomy" id="1392998"/>
    <lineage>
        <taxon>Archaea</taxon>
        <taxon>Methanobacteriati</taxon>
        <taxon>Methanobacteriota</taxon>
        <taxon>Stenosarchaea group</taxon>
        <taxon>Methanomicrobia</taxon>
        <taxon>Methanosarcinales</taxon>
        <taxon>ANME-2 cluster</taxon>
        <taxon>Candidatus Methanoperedentaceae</taxon>
        <taxon>Candidatus Methanoperedens</taxon>
    </lineage>
</organism>
<dbReference type="AlphaFoldDB" id="A0A0P8A4N8"/>
<dbReference type="NCBIfam" id="TIGR00149">
    <property type="entry name" value="TIGR00149_YjbQ"/>
    <property type="match status" value="1"/>
</dbReference>
<dbReference type="PROSITE" id="PS01314">
    <property type="entry name" value="UPF0047"/>
    <property type="match status" value="1"/>
</dbReference>
<evidence type="ECO:0008006" key="4">
    <source>
        <dbReference type="Google" id="ProtNLM"/>
    </source>
</evidence>
<protein>
    <recommendedName>
        <fullName evidence="4">Secondary thiamine-phosphate synthase enzyme</fullName>
    </recommendedName>
</protein>
<comment type="similarity">
    <text evidence="1">Belongs to the UPF0047 family.</text>
</comment>
<dbReference type="Pfam" id="PF01894">
    <property type="entry name" value="YjbQ"/>
    <property type="match status" value="1"/>
</dbReference>
<dbReference type="Proteomes" id="UP000050360">
    <property type="component" value="Unassembled WGS sequence"/>
</dbReference>
<evidence type="ECO:0000256" key="1">
    <source>
        <dbReference type="ARBA" id="ARBA00005534"/>
    </source>
</evidence>
<dbReference type="InterPro" id="IPR001602">
    <property type="entry name" value="UPF0047_YjbQ-like"/>
</dbReference>
<dbReference type="InterPro" id="IPR035917">
    <property type="entry name" value="YjbQ-like_sf"/>
</dbReference>
<evidence type="ECO:0000313" key="3">
    <source>
        <dbReference type="Proteomes" id="UP000050360"/>
    </source>
</evidence>
<comment type="caution">
    <text evidence="2">The sequence shown here is derived from an EMBL/GenBank/DDBJ whole genome shotgun (WGS) entry which is preliminary data.</text>
</comment>
<evidence type="ECO:0000313" key="2">
    <source>
        <dbReference type="EMBL" id="KPQ41455.1"/>
    </source>
</evidence>
<sequence>MKFQFLSWGLIIIMEIQTTTQTELIDITDRVRASVRESGAKDGICVISTRHSTGSIIINENERGLRNDILDMLENLIPENKSYAHNQIDNNAHAHLRAVLLGMSETIPVEDGHPVLGTWQSVFFVELDGPRKRTVTIKIVES</sequence>
<dbReference type="EMBL" id="LKCM01000357">
    <property type="protein sequence ID" value="KPQ41455.1"/>
    <property type="molecule type" value="Genomic_DNA"/>
</dbReference>
<accession>A0A0P8A4N8</accession>